<dbReference type="RefSeq" id="WP_091688143.1">
    <property type="nucleotide sequence ID" value="NZ_BAABFM010000021.1"/>
</dbReference>
<organism evidence="3 4">
    <name type="scientific">Anaerocolumna aminovalerica</name>
    <dbReference type="NCBI Taxonomy" id="1527"/>
    <lineage>
        <taxon>Bacteria</taxon>
        <taxon>Bacillati</taxon>
        <taxon>Bacillota</taxon>
        <taxon>Clostridia</taxon>
        <taxon>Lachnospirales</taxon>
        <taxon>Lachnospiraceae</taxon>
        <taxon>Anaerocolumna</taxon>
    </lineage>
</organism>
<feature type="transmembrane region" description="Helical" evidence="2">
    <location>
        <begin position="21"/>
        <end position="43"/>
    </location>
</feature>
<gene>
    <name evidence="3" type="ORF">SAMN04489757_13934</name>
</gene>
<dbReference type="OrthoDB" id="1766808at2"/>
<dbReference type="SUPFAM" id="SSF158791">
    <property type="entry name" value="MgtE N-terminal domain-like"/>
    <property type="match status" value="1"/>
</dbReference>
<feature type="coiled-coil region" evidence="1">
    <location>
        <begin position="88"/>
        <end position="122"/>
    </location>
</feature>
<evidence type="ECO:0000313" key="3">
    <source>
        <dbReference type="EMBL" id="SFO55728.1"/>
    </source>
</evidence>
<evidence type="ECO:0000313" key="4">
    <source>
        <dbReference type="Proteomes" id="UP000198806"/>
    </source>
</evidence>
<keyword evidence="2" id="KW-1133">Transmembrane helix</keyword>
<keyword evidence="2" id="KW-0472">Membrane</keyword>
<keyword evidence="4" id="KW-1185">Reference proteome</keyword>
<evidence type="ECO:0008006" key="5">
    <source>
        <dbReference type="Google" id="ProtNLM"/>
    </source>
</evidence>
<evidence type="ECO:0000256" key="1">
    <source>
        <dbReference type="SAM" id="Coils"/>
    </source>
</evidence>
<dbReference type="AlphaFoldDB" id="A0A1I5I506"/>
<dbReference type="STRING" id="1527.SAMN04489757_13934"/>
<keyword evidence="1" id="KW-0175">Coiled coil</keyword>
<sequence>MAKKNKKDRIDTTNKKGTKGKVFAILLILLIVFVWLAIFALLIKLDVGGFGSSILRPLIKDVPIINKVLPDVSDEQLAYENNYPYKTLEDAIERIKELELEMENISDNDTDSTDKIKELEAEITRLKVFEENQLAFEERQKAFDTEVVFGENAPSIEEYKKYYESINPTHAEEIYRQVVEQGQISKSIQEKANIYKKMKPKAAAQILETMTADIDLVAEMLLSMSPSESSAILAEMDSIAAAKITKKMFDLGQAKE</sequence>
<dbReference type="Proteomes" id="UP000198806">
    <property type="component" value="Unassembled WGS sequence"/>
</dbReference>
<protein>
    <recommendedName>
        <fullName evidence="5">Flagellar motility protein MotE, a chaperone for MotC folding</fullName>
    </recommendedName>
</protein>
<name>A0A1I5I506_9FIRM</name>
<accession>A0A1I5I506</accession>
<evidence type="ECO:0000256" key="2">
    <source>
        <dbReference type="SAM" id="Phobius"/>
    </source>
</evidence>
<reference evidence="3 4" key="1">
    <citation type="submission" date="2016-10" db="EMBL/GenBank/DDBJ databases">
        <authorList>
            <person name="de Groot N.N."/>
        </authorList>
    </citation>
    <scope>NUCLEOTIDE SEQUENCE [LARGE SCALE GENOMIC DNA]</scope>
    <source>
        <strain evidence="3 4">DSM 1283</strain>
    </source>
</reference>
<dbReference type="EMBL" id="FOWD01000039">
    <property type="protein sequence ID" value="SFO55728.1"/>
    <property type="molecule type" value="Genomic_DNA"/>
</dbReference>
<keyword evidence="2" id="KW-0812">Transmembrane</keyword>
<proteinExistence type="predicted"/>